<dbReference type="SUPFAM" id="SSF51430">
    <property type="entry name" value="NAD(P)-linked oxidoreductase"/>
    <property type="match status" value="1"/>
</dbReference>
<name>A0A0S4XLZ2_9BACT</name>
<reference evidence="2" key="1">
    <citation type="submission" date="2015-11" db="EMBL/GenBank/DDBJ databases">
        <authorList>
            <person name="Zhang Y."/>
            <person name="Guo Z."/>
        </authorList>
    </citation>
    <scope>NUCLEOTIDE SEQUENCE</scope>
    <source>
        <strain evidence="2">BN30871</strain>
    </source>
</reference>
<dbReference type="InterPro" id="IPR053135">
    <property type="entry name" value="AKR2_Oxidoreductase"/>
</dbReference>
<dbReference type="InterPro" id="IPR036812">
    <property type="entry name" value="NAD(P)_OxRdtase_dom_sf"/>
</dbReference>
<dbReference type="InterPro" id="IPR023210">
    <property type="entry name" value="NADP_OxRdtase_dom"/>
</dbReference>
<dbReference type="GO" id="GO:0016491">
    <property type="term" value="F:oxidoreductase activity"/>
    <property type="evidence" value="ECO:0007669"/>
    <property type="project" value="UniProtKB-KW"/>
</dbReference>
<dbReference type="Pfam" id="PF00248">
    <property type="entry name" value="Aldo_ket_red"/>
    <property type="match status" value="1"/>
</dbReference>
<dbReference type="AlphaFoldDB" id="A0A0S4XLZ2"/>
<proteinExistence type="predicted"/>
<evidence type="ECO:0000259" key="1">
    <source>
        <dbReference type="Pfam" id="PF00248"/>
    </source>
</evidence>
<dbReference type="CDD" id="cd19099">
    <property type="entry name" value="AKR_unchar"/>
    <property type="match status" value="1"/>
</dbReference>
<accession>A0A0S4XLZ2</accession>
<gene>
    <name evidence="2" type="ORF">BN3087_240062</name>
</gene>
<dbReference type="PANTHER" id="PTHR43312">
    <property type="entry name" value="D-THREO-ALDOSE 1-DEHYDROGENASE"/>
    <property type="match status" value="1"/>
</dbReference>
<evidence type="ECO:0000313" key="2">
    <source>
        <dbReference type="EMBL" id="CUV65323.1"/>
    </source>
</evidence>
<organism evidence="2">
    <name type="scientific">Sulfurovum sp. enrichment culture clone C5</name>
    <dbReference type="NCBI Taxonomy" id="497650"/>
    <lineage>
        <taxon>Bacteria</taxon>
        <taxon>Pseudomonadati</taxon>
        <taxon>Campylobacterota</taxon>
        <taxon>Epsilonproteobacteria</taxon>
        <taxon>Campylobacterales</taxon>
        <taxon>Sulfurovaceae</taxon>
        <taxon>Sulfurovum</taxon>
        <taxon>environmental samples</taxon>
    </lineage>
</organism>
<dbReference type="PANTHER" id="PTHR43312:SF1">
    <property type="entry name" value="NADP-DEPENDENT OXIDOREDUCTASE DOMAIN-CONTAINING PROTEIN"/>
    <property type="match status" value="1"/>
</dbReference>
<protein>
    <submittedName>
        <fullName evidence="2">Aldo/keto reductase</fullName>
        <ecNumber evidence="2">1.1.1.-</ecNumber>
    </submittedName>
</protein>
<keyword evidence="2" id="KW-0560">Oxidoreductase</keyword>
<dbReference type="Gene3D" id="3.20.20.100">
    <property type="entry name" value="NADP-dependent oxidoreductase domain"/>
    <property type="match status" value="1"/>
</dbReference>
<sequence>MNCATPEGTYQFAKHFNDYKDFYTKSNNLVFSKLGIGTFNKEPYKEENYLFHYIEGIKQAVRSGINLIDTASNYRYGESEKEIGTALQELFASDEITRENVIVCSKGGFIQLSYPFPKNPYEWINENIINAKLALAEEIELDQHCMTPDFLEYSCKKSLENLQLSCLDIYFLHNPEMQLARLGEEAFYEEIEKIFIRFEKLADEGLFKYYGVAVWNAFILDFSETEYISLEKLVRIAQKVGGENHRFRYIQTPFNIAKTQAYSVNTQKVNDESCTLIQAARRLGVDIISSSSLLQMNLFKKSFNREVGFILDESMTLKNDIQLALQFVRSTSGIISGLFASKVPVNIKNNIKIASIKATPPSRYNLLYRL</sequence>
<feature type="domain" description="NADP-dependent oxidoreductase" evidence="1">
    <location>
        <begin position="34"/>
        <end position="217"/>
    </location>
</feature>
<dbReference type="EMBL" id="FAXN01000023">
    <property type="protein sequence ID" value="CUV65323.1"/>
    <property type="molecule type" value="Genomic_DNA"/>
</dbReference>
<dbReference type="EC" id="1.1.1.-" evidence="2"/>